<dbReference type="RefSeq" id="WP_265541797.1">
    <property type="nucleotide sequence ID" value="NZ_CP098740.1"/>
</dbReference>
<keyword evidence="2" id="KW-1185">Reference proteome</keyword>
<dbReference type="EMBL" id="CP098740">
    <property type="protein sequence ID" value="UZK54663.1"/>
    <property type="molecule type" value="Genomic_DNA"/>
</dbReference>
<evidence type="ECO:0000313" key="1">
    <source>
        <dbReference type="EMBL" id="UZK54663.1"/>
    </source>
</evidence>
<organism evidence="1 2">
    <name type="scientific">Streptomyces drozdowiczii</name>
    <dbReference type="NCBI Taxonomy" id="202862"/>
    <lineage>
        <taxon>Bacteria</taxon>
        <taxon>Bacillati</taxon>
        <taxon>Actinomycetota</taxon>
        <taxon>Actinomycetes</taxon>
        <taxon>Kitasatosporales</taxon>
        <taxon>Streptomycetaceae</taxon>
        <taxon>Streptomyces</taxon>
    </lineage>
</organism>
<reference evidence="1" key="1">
    <citation type="journal article" date="2022" name="Front. Microbiol.">
        <title>Mirubactin C rescues the lethal effect of cell wall biosynthesis mutations in Bacillus subtilis.</title>
        <authorList>
            <person name="Kepplinger B."/>
            <person name="Wen X."/>
            <person name="Tyler A.R."/>
            <person name="Kim B.Y."/>
            <person name="Brown J."/>
            <person name="Banks P."/>
            <person name="Dashti Y."/>
            <person name="Mackenzie E.S."/>
            <person name="Wills C."/>
            <person name="Kawai Y."/>
            <person name="Waldron K.J."/>
            <person name="Allenby N.E.E."/>
            <person name="Wu L.J."/>
            <person name="Hall M.J."/>
            <person name="Errington J."/>
        </authorList>
    </citation>
    <scope>NUCLEOTIDE SEQUENCE</scope>
    <source>
        <strain evidence="1">MDA8-470</strain>
    </source>
</reference>
<evidence type="ECO:0008006" key="3">
    <source>
        <dbReference type="Google" id="ProtNLM"/>
    </source>
</evidence>
<protein>
    <recommendedName>
        <fullName evidence="3">Ricin B lectin domain-containing protein</fullName>
    </recommendedName>
</protein>
<gene>
    <name evidence="1" type="ORF">NEH16_11410</name>
</gene>
<name>A0ABY6PR28_9ACTN</name>
<sequence>MDSTDRAFAAVHAGDCLDVYNDGHDNMSASRPIRVNCGAWNAYMHVNRVSTRTGASGSCDTGAGFTWWSRSGDDGITRTLCLDRVYKAGQCFPADVNGETNADLTVVWRCNASKVPKAGQSILRITGFYRAPKKGQNWTCPAGPGERFWYWQVNQGRSIICASAA</sequence>
<dbReference type="Proteomes" id="UP001164963">
    <property type="component" value="Chromosome"/>
</dbReference>
<proteinExistence type="predicted"/>
<accession>A0ABY6PR28</accession>
<evidence type="ECO:0000313" key="2">
    <source>
        <dbReference type="Proteomes" id="UP001164963"/>
    </source>
</evidence>